<dbReference type="GO" id="GO:0005829">
    <property type="term" value="C:cytosol"/>
    <property type="evidence" value="ECO:0007669"/>
    <property type="project" value="TreeGrafter"/>
</dbReference>
<dbReference type="PANTHER" id="PTHR43284">
    <property type="entry name" value="ASPARAGINE SYNTHETASE (GLUTAMINE-HYDROLYZING)"/>
    <property type="match status" value="1"/>
</dbReference>
<gene>
    <name evidence="8" type="primary">asnB</name>
    <name evidence="8" type="ORF">G4V39_09005</name>
</gene>
<dbReference type="GO" id="GO:0006529">
    <property type="term" value="P:asparagine biosynthetic process"/>
    <property type="evidence" value="ECO:0007669"/>
    <property type="project" value="InterPro"/>
</dbReference>
<evidence type="ECO:0000256" key="3">
    <source>
        <dbReference type="ARBA" id="ARBA00012737"/>
    </source>
</evidence>
<keyword evidence="4" id="KW-0547">Nucleotide-binding</keyword>
<dbReference type="Pfam" id="PF00733">
    <property type="entry name" value="Asn_synthase"/>
    <property type="match status" value="1"/>
</dbReference>
<dbReference type="SUPFAM" id="SSF56235">
    <property type="entry name" value="N-terminal nucleophile aminohydrolases (Ntn hydrolases)"/>
    <property type="match status" value="1"/>
</dbReference>
<dbReference type="InterPro" id="IPR051786">
    <property type="entry name" value="ASN_synthetase/amidase"/>
</dbReference>
<dbReference type="Gene3D" id="3.40.50.620">
    <property type="entry name" value="HUPs"/>
    <property type="match status" value="1"/>
</dbReference>
<dbReference type="SUPFAM" id="SSF52402">
    <property type="entry name" value="Adenine nucleotide alpha hydrolases-like"/>
    <property type="match status" value="1"/>
</dbReference>
<dbReference type="InterPro" id="IPR006426">
    <property type="entry name" value="Asn_synth_AEB"/>
</dbReference>
<name>A0A6G7PXI2_9BACT</name>
<dbReference type="GO" id="GO:0005524">
    <property type="term" value="F:ATP binding"/>
    <property type="evidence" value="ECO:0007669"/>
    <property type="project" value="UniProtKB-KW"/>
</dbReference>
<dbReference type="NCBIfam" id="TIGR01536">
    <property type="entry name" value="asn_synth_AEB"/>
    <property type="match status" value="1"/>
</dbReference>
<evidence type="ECO:0000256" key="2">
    <source>
        <dbReference type="ARBA" id="ARBA00005752"/>
    </source>
</evidence>
<keyword evidence="5" id="KW-0067">ATP-binding</keyword>
<protein>
    <recommendedName>
        <fullName evidence="3">asparagine synthase (glutamine-hydrolyzing)</fullName>
        <ecNumber evidence="3">6.3.5.4</ecNumber>
    </recommendedName>
</protein>
<dbReference type="RefSeq" id="WP_166032616.1">
    <property type="nucleotide sequence ID" value="NZ_CP048877.1"/>
</dbReference>
<keyword evidence="8" id="KW-0436">Ligase</keyword>
<dbReference type="Proteomes" id="UP000502179">
    <property type="component" value="Chromosome"/>
</dbReference>
<dbReference type="CDD" id="cd01991">
    <property type="entry name" value="Asn_synthase_B_C"/>
    <property type="match status" value="1"/>
</dbReference>
<reference evidence="8 9" key="1">
    <citation type="submission" date="2020-02" db="EMBL/GenBank/DDBJ databases">
        <title>Genome analysis of Thermosulfuriphilus ammonigenes ST65T, an anaerobic thermophilic chemolithoautotrophic bacterium isolated from a deep-sea hydrothermal vent.</title>
        <authorList>
            <person name="Slobodkina G."/>
            <person name="Allioux M."/>
            <person name="Merkel A."/>
            <person name="Alain K."/>
            <person name="Jebbar M."/>
            <person name="Slobodkin A."/>
        </authorList>
    </citation>
    <scope>NUCLEOTIDE SEQUENCE [LARGE SCALE GENOMIC DNA]</scope>
    <source>
        <strain evidence="8 9">ST65</strain>
    </source>
</reference>
<dbReference type="InterPro" id="IPR033738">
    <property type="entry name" value="AsnB_N"/>
</dbReference>
<evidence type="ECO:0000313" key="9">
    <source>
        <dbReference type="Proteomes" id="UP000502179"/>
    </source>
</evidence>
<keyword evidence="6" id="KW-0315">Glutamine amidotransferase</keyword>
<proteinExistence type="inferred from homology"/>
<organism evidence="8 9">
    <name type="scientific">Thermosulfuriphilus ammonigenes</name>
    <dbReference type="NCBI Taxonomy" id="1936021"/>
    <lineage>
        <taxon>Bacteria</taxon>
        <taxon>Pseudomonadati</taxon>
        <taxon>Thermodesulfobacteriota</taxon>
        <taxon>Thermodesulfobacteria</taxon>
        <taxon>Thermodesulfobacteriales</taxon>
        <taxon>Thermodesulfobacteriaceae</taxon>
        <taxon>Thermosulfuriphilus</taxon>
    </lineage>
</organism>
<dbReference type="PANTHER" id="PTHR43284:SF1">
    <property type="entry name" value="ASPARAGINE SYNTHETASE"/>
    <property type="match status" value="1"/>
</dbReference>
<comment type="catalytic activity">
    <reaction evidence="7">
        <text>L-aspartate + L-glutamine + ATP + H2O = L-asparagine + L-glutamate + AMP + diphosphate + H(+)</text>
        <dbReference type="Rhea" id="RHEA:12228"/>
        <dbReference type="ChEBI" id="CHEBI:15377"/>
        <dbReference type="ChEBI" id="CHEBI:15378"/>
        <dbReference type="ChEBI" id="CHEBI:29985"/>
        <dbReference type="ChEBI" id="CHEBI:29991"/>
        <dbReference type="ChEBI" id="CHEBI:30616"/>
        <dbReference type="ChEBI" id="CHEBI:33019"/>
        <dbReference type="ChEBI" id="CHEBI:58048"/>
        <dbReference type="ChEBI" id="CHEBI:58359"/>
        <dbReference type="ChEBI" id="CHEBI:456215"/>
        <dbReference type="EC" id="6.3.5.4"/>
    </reaction>
</comment>
<dbReference type="EC" id="6.3.5.4" evidence="3"/>
<evidence type="ECO:0000256" key="1">
    <source>
        <dbReference type="ARBA" id="ARBA00005187"/>
    </source>
</evidence>
<dbReference type="InterPro" id="IPR029055">
    <property type="entry name" value="Ntn_hydrolases_N"/>
</dbReference>
<dbReference type="GO" id="GO:0004066">
    <property type="term" value="F:asparagine synthase (glutamine-hydrolyzing) activity"/>
    <property type="evidence" value="ECO:0007669"/>
    <property type="project" value="UniProtKB-EC"/>
</dbReference>
<evidence type="ECO:0000256" key="7">
    <source>
        <dbReference type="ARBA" id="ARBA00048741"/>
    </source>
</evidence>
<accession>A0A6G7PXI2</accession>
<dbReference type="InterPro" id="IPR001962">
    <property type="entry name" value="Asn_synthase"/>
</dbReference>
<evidence type="ECO:0000313" key="8">
    <source>
        <dbReference type="EMBL" id="QIJ72399.1"/>
    </source>
</evidence>
<dbReference type="KEGG" id="tav:G4V39_09005"/>
<evidence type="ECO:0000256" key="6">
    <source>
        <dbReference type="ARBA" id="ARBA00022962"/>
    </source>
</evidence>
<dbReference type="AlphaFoldDB" id="A0A6G7PXI2"/>
<keyword evidence="9" id="KW-1185">Reference proteome</keyword>
<dbReference type="EMBL" id="CP048877">
    <property type="protein sequence ID" value="QIJ72399.1"/>
    <property type="molecule type" value="Genomic_DNA"/>
</dbReference>
<comment type="similarity">
    <text evidence="2">Belongs to the asparagine synthetase family.</text>
</comment>
<dbReference type="PROSITE" id="PS51278">
    <property type="entry name" value="GATASE_TYPE_2"/>
    <property type="match status" value="1"/>
</dbReference>
<comment type="pathway">
    <text evidence="1">Amino-acid biosynthesis; L-asparagine biosynthesis; L-asparagine from L-aspartate (L-Gln route): step 1/1.</text>
</comment>
<dbReference type="Gene3D" id="3.60.20.10">
    <property type="entry name" value="Glutamine Phosphoribosylpyrophosphate, subunit 1, domain 1"/>
    <property type="match status" value="1"/>
</dbReference>
<dbReference type="PIRSF" id="PIRSF001589">
    <property type="entry name" value="Asn_synthetase_glu-h"/>
    <property type="match status" value="1"/>
</dbReference>
<evidence type="ECO:0000256" key="5">
    <source>
        <dbReference type="ARBA" id="ARBA00022840"/>
    </source>
</evidence>
<evidence type="ECO:0000256" key="4">
    <source>
        <dbReference type="ARBA" id="ARBA00022741"/>
    </source>
</evidence>
<dbReference type="InterPro" id="IPR014729">
    <property type="entry name" value="Rossmann-like_a/b/a_fold"/>
</dbReference>
<dbReference type="InterPro" id="IPR017932">
    <property type="entry name" value="GATase_2_dom"/>
</dbReference>
<sequence>MCGIAGVLSWKGPARPKMLHKMKNRLTHRGPDSQGIYLQGPVGLVHTRLSIIDVSGGSQPIISSSGRQALVANGEIYNFKEVRERLELKGRAFISHSDSEVILQAYLEYGLDFLRHLAGMFAFAIWDGERNSLILARDRLGIKPLYYLVGRDFFLFASEKKALLPFLAGEPEIRPEALFETLQYQFLTGEKTLVQGINRLPPAEMLIVYLHRRLERRRYWSPATLRPRRLGFEEARDQFDLLFEEVFVQHLRCEVPLGVFLSGGLDSAVILACLRTLKAGPVRAFTVVYPQDPGVDEFARARWVARHLGASLIPVRLHPEDIWPHLPRLVWALDEFMWDPACVPTFFLAHTAQKHHLKVVYTGEGGDEVFAGYGRYRKGFFLRFLRSVARVSYRGRGHWPPLWQEKVFGHPLKAAVCQPPFRWLWAKSPRSWGFVTRAQYVDIQTELADDLLVKVDRMLMGHGLEGRVPFLDHRVVEFGLCLPSYLKVGPHQGKVFLRRWAEALLPRDYLWSKKKGFHVPLDRWLKGPIISGLQKTLPHNRALRNWFDPGGLRELLTFQEGRGGLGGLIWSLIVFALWHRIFIEEKGEPPGSREDFLDFMA</sequence>
<dbReference type="CDD" id="cd00712">
    <property type="entry name" value="AsnB"/>
    <property type="match status" value="1"/>
</dbReference>
<dbReference type="Pfam" id="PF13537">
    <property type="entry name" value="GATase_7"/>
    <property type="match status" value="1"/>
</dbReference>